<dbReference type="Proteomes" id="UP000644693">
    <property type="component" value="Unassembled WGS sequence"/>
</dbReference>
<keyword evidence="4" id="KW-0808">Transferase</keyword>
<dbReference type="AlphaFoldDB" id="A0A918XJ46"/>
<accession>A0A918XJ46</accession>
<dbReference type="PROSITE" id="PS50123">
    <property type="entry name" value="CHER"/>
    <property type="match status" value="1"/>
</dbReference>
<dbReference type="Gene3D" id="3.40.50.150">
    <property type="entry name" value="Vaccinia Virus protein VP39"/>
    <property type="match status" value="1"/>
</dbReference>
<dbReference type="EC" id="2.1.1.80" evidence="2"/>
<organism evidence="7 8">
    <name type="scientific">Parahalioglobus pacificus</name>
    <dbReference type="NCBI Taxonomy" id="930806"/>
    <lineage>
        <taxon>Bacteria</taxon>
        <taxon>Pseudomonadati</taxon>
        <taxon>Pseudomonadota</taxon>
        <taxon>Gammaproteobacteria</taxon>
        <taxon>Cellvibrionales</taxon>
        <taxon>Halieaceae</taxon>
        <taxon>Parahalioglobus</taxon>
    </lineage>
</organism>
<keyword evidence="5" id="KW-0949">S-adenosyl-L-methionine</keyword>
<gene>
    <name evidence="7" type="primary">pilK</name>
    <name evidence="7" type="ORF">GCM10007053_20830</name>
</gene>
<keyword evidence="8" id="KW-1185">Reference proteome</keyword>
<feature type="domain" description="CheR-type methyltransferase" evidence="6">
    <location>
        <begin position="5"/>
        <end position="284"/>
    </location>
</feature>
<reference evidence="7" key="2">
    <citation type="submission" date="2020-09" db="EMBL/GenBank/DDBJ databases">
        <authorList>
            <person name="Sun Q."/>
            <person name="Kim S."/>
        </authorList>
    </citation>
    <scope>NUCLEOTIDE SEQUENCE</scope>
    <source>
        <strain evidence="7">KCTC 23430</strain>
    </source>
</reference>
<dbReference type="PRINTS" id="PR00996">
    <property type="entry name" value="CHERMTFRASE"/>
</dbReference>
<dbReference type="Gene3D" id="1.10.155.10">
    <property type="entry name" value="Chemotaxis receptor methyltransferase CheR, N-terminal domain"/>
    <property type="match status" value="1"/>
</dbReference>
<comment type="catalytic activity">
    <reaction evidence="1">
        <text>L-glutamyl-[protein] + S-adenosyl-L-methionine = [protein]-L-glutamate 5-O-methyl ester + S-adenosyl-L-homocysteine</text>
        <dbReference type="Rhea" id="RHEA:24452"/>
        <dbReference type="Rhea" id="RHEA-COMP:10208"/>
        <dbReference type="Rhea" id="RHEA-COMP:10311"/>
        <dbReference type="ChEBI" id="CHEBI:29973"/>
        <dbReference type="ChEBI" id="CHEBI:57856"/>
        <dbReference type="ChEBI" id="CHEBI:59789"/>
        <dbReference type="ChEBI" id="CHEBI:82795"/>
        <dbReference type="EC" id="2.1.1.80"/>
    </reaction>
</comment>
<dbReference type="InterPro" id="IPR000780">
    <property type="entry name" value="CheR_MeTrfase"/>
</dbReference>
<dbReference type="EMBL" id="BMYM01000002">
    <property type="protein sequence ID" value="GHD34726.1"/>
    <property type="molecule type" value="Genomic_DNA"/>
</dbReference>
<keyword evidence="3 7" id="KW-0489">Methyltransferase</keyword>
<evidence type="ECO:0000313" key="8">
    <source>
        <dbReference type="Proteomes" id="UP000644693"/>
    </source>
</evidence>
<evidence type="ECO:0000313" key="7">
    <source>
        <dbReference type="EMBL" id="GHD34726.1"/>
    </source>
</evidence>
<name>A0A918XJ46_9GAMM</name>
<sequence>MIQRSAQAMFKLSDEQLQQLLHELQQRTGITVETPRWLLEEYLGERSAELGMSSVQGYLDSLKDDLGSRAEWLALVDLLTVKETRFFRQPAAFQQVRQEVCTRAQADTIGPEFSVWSVGCSTGEELYSLGMVVEHALRDSGCATNWHGIGTDVSFGAVARAKIGRYPERSINDIPLAYRSRYIRCEDKDQYWVCDRIFNRISFFHSNLMHVENAPFAKFDIVFCQNVLIYFDRITRLHVIDQLLTRTRAGGLLVLGAGEDIGWHTDQAERISQDGVTTYRKLGGFENG</sequence>
<dbReference type="InterPro" id="IPR029063">
    <property type="entry name" value="SAM-dependent_MTases_sf"/>
</dbReference>
<evidence type="ECO:0000256" key="4">
    <source>
        <dbReference type="ARBA" id="ARBA00022679"/>
    </source>
</evidence>
<evidence type="ECO:0000256" key="3">
    <source>
        <dbReference type="ARBA" id="ARBA00022603"/>
    </source>
</evidence>
<dbReference type="InterPro" id="IPR022642">
    <property type="entry name" value="CheR_C"/>
</dbReference>
<dbReference type="GO" id="GO:0032259">
    <property type="term" value="P:methylation"/>
    <property type="evidence" value="ECO:0007669"/>
    <property type="project" value="UniProtKB-KW"/>
</dbReference>
<reference evidence="7" key="1">
    <citation type="journal article" date="2014" name="Int. J. Syst. Evol. Microbiol.">
        <title>Complete genome sequence of Corynebacterium casei LMG S-19264T (=DSM 44701T), isolated from a smear-ripened cheese.</title>
        <authorList>
            <consortium name="US DOE Joint Genome Institute (JGI-PGF)"/>
            <person name="Walter F."/>
            <person name="Albersmeier A."/>
            <person name="Kalinowski J."/>
            <person name="Ruckert C."/>
        </authorList>
    </citation>
    <scope>NUCLEOTIDE SEQUENCE</scope>
    <source>
        <strain evidence="7">KCTC 23430</strain>
    </source>
</reference>
<evidence type="ECO:0000259" key="6">
    <source>
        <dbReference type="PROSITE" id="PS50123"/>
    </source>
</evidence>
<dbReference type="GO" id="GO:0008983">
    <property type="term" value="F:protein-glutamate O-methyltransferase activity"/>
    <property type="evidence" value="ECO:0007669"/>
    <property type="project" value="UniProtKB-EC"/>
</dbReference>
<evidence type="ECO:0000256" key="1">
    <source>
        <dbReference type="ARBA" id="ARBA00001541"/>
    </source>
</evidence>
<comment type="caution">
    <text evidence="7">The sequence shown here is derived from an EMBL/GenBank/DDBJ whole genome shotgun (WGS) entry which is preliminary data.</text>
</comment>
<dbReference type="SUPFAM" id="SSF53335">
    <property type="entry name" value="S-adenosyl-L-methionine-dependent methyltransferases"/>
    <property type="match status" value="1"/>
</dbReference>
<dbReference type="SUPFAM" id="SSF47757">
    <property type="entry name" value="Chemotaxis receptor methyltransferase CheR, N-terminal domain"/>
    <property type="match status" value="1"/>
</dbReference>
<protein>
    <recommendedName>
        <fullName evidence="2">protein-glutamate O-methyltransferase</fullName>
        <ecNumber evidence="2">2.1.1.80</ecNumber>
    </recommendedName>
</protein>
<dbReference type="SMART" id="SM00138">
    <property type="entry name" value="MeTrc"/>
    <property type="match status" value="1"/>
</dbReference>
<evidence type="ECO:0000256" key="2">
    <source>
        <dbReference type="ARBA" id="ARBA00012534"/>
    </source>
</evidence>
<dbReference type="PANTHER" id="PTHR24422:SF19">
    <property type="entry name" value="CHEMOTAXIS PROTEIN METHYLTRANSFERASE"/>
    <property type="match status" value="1"/>
</dbReference>
<dbReference type="PANTHER" id="PTHR24422">
    <property type="entry name" value="CHEMOTAXIS PROTEIN METHYLTRANSFERASE"/>
    <property type="match status" value="1"/>
</dbReference>
<dbReference type="Pfam" id="PF01739">
    <property type="entry name" value="CheR"/>
    <property type="match status" value="1"/>
</dbReference>
<evidence type="ECO:0000256" key="5">
    <source>
        <dbReference type="ARBA" id="ARBA00022691"/>
    </source>
</evidence>
<dbReference type="CDD" id="cd02440">
    <property type="entry name" value="AdoMet_MTases"/>
    <property type="match status" value="1"/>
</dbReference>
<dbReference type="InterPro" id="IPR050903">
    <property type="entry name" value="Bact_Chemotaxis_MeTrfase"/>
</dbReference>
<dbReference type="InterPro" id="IPR036804">
    <property type="entry name" value="CheR_N_sf"/>
</dbReference>
<proteinExistence type="predicted"/>